<evidence type="ECO:0000256" key="1">
    <source>
        <dbReference type="SAM" id="MobiDB-lite"/>
    </source>
</evidence>
<dbReference type="GeneID" id="66117708"/>
<reference evidence="2" key="1">
    <citation type="submission" date="2021-03" db="EMBL/GenBank/DDBJ databases">
        <authorList>
            <person name="Palmer J.M."/>
        </authorList>
    </citation>
    <scope>NUCLEOTIDE SEQUENCE</scope>
    <source>
        <strain evidence="2">ARV_011</strain>
    </source>
</reference>
<evidence type="ECO:0000313" key="3">
    <source>
        <dbReference type="Proteomes" id="UP000790833"/>
    </source>
</evidence>
<evidence type="ECO:0000313" key="2">
    <source>
        <dbReference type="EMBL" id="KAG7194658.1"/>
    </source>
</evidence>
<dbReference type="RefSeq" id="XP_043050205.1">
    <property type="nucleotide sequence ID" value="XM_043195008.1"/>
</dbReference>
<organism evidence="2 3">
    <name type="scientific">Scheffersomyces spartinae</name>
    <dbReference type="NCBI Taxonomy" id="45513"/>
    <lineage>
        <taxon>Eukaryota</taxon>
        <taxon>Fungi</taxon>
        <taxon>Dikarya</taxon>
        <taxon>Ascomycota</taxon>
        <taxon>Saccharomycotina</taxon>
        <taxon>Pichiomycetes</taxon>
        <taxon>Debaryomycetaceae</taxon>
        <taxon>Scheffersomyces</taxon>
    </lineage>
</organism>
<comment type="caution">
    <text evidence="2">The sequence shown here is derived from an EMBL/GenBank/DDBJ whole genome shotgun (WGS) entry which is preliminary data.</text>
</comment>
<protein>
    <submittedName>
        <fullName evidence="2">Uncharacterized protein</fullName>
    </submittedName>
</protein>
<name>A0A9P7VBC2_9ASCO</name>
<dbReference type="AlphaFoldDB" id="A0A9P7VBC2"/>
<sequence length="271" mass="30330">MEARLSQSYGDFGVEINQWNKVLCQSQNSDMVTKMVALMQTNEEIHTLLAEEIEKLKNSFGNIYEREKKLMDKIAQSKKNLAHFEDLTKRIGRNAAKTNLAYESLEEDAENIRVLENQLAVSLSTDLKDAILSYLLRLLVTSSQLHSIVNEYQSSLLEGYSSNMIISSRLAQENTSAGNHPQSTIQESPAGKFKSDTEGFKTPTEYSEREELIRGSKQLDTVLLPTPTSGFSGDNGVVLRNAEVPSTNKGATRGQRILSTFALYQPRETWG</sequence>
<keyword evidence="3" id="KW-1185">Reference proteome</keyword>
<gene>
    <name evidence="2" type="ORF">KQ657_004334</name>
</gene>
<dbReference type="OrthoDB" id="4095156at2759"/>
<accession>A0A9P7VBC2</accession>
<proteinExistence type="predicted"/>
<dbReference type="Proteomes" id="UP000790833">
    <property type="component" value="Unassembled WGS sequence"/>
</dbReference>
<dbReference type="EMBL" id="JAHMUF010000006">
    <property type="protein sequence ID" value="KAG7194658.1"/>
    <property type="molecule type" value="Genomic_DNA"/>
</dbReference>
<feature type="region of interest" description="Disordered" evidence="1">
    <location>
        <begin position="172"/>
        <end position="211"/>
    </location>
</feature>
<feature type="compositionally biased region" description="Polar residues" evidence="1">
    <location>
        <begin position="172"/>
        <end position="187"/>
    </location>
</feature>